<feature type="region of interest" description="Disordered" evidence="3">
    <location>
        <begin position="128"/>
        <end position="149"/>
    </location>
</feature>
<dbReference type="SUPFAM" id="SSF56112">
    <property type="entry name" value="Protein kinase-like (PK-like)"/>
    <property type="match status" value="1"/>
</dbReference>
<dbReference type="CDD" id="cd23509">
    <property type="entry name" value="Gnk2-like"/>
    <property type="match status" value="1"/>
</dbReference>
<dbReference type="EMBL" id="PDCK01000040">
    <property type="protein sequence ID" value="PRQ48795.1"/>
    <property type="molecule type" value="Genomic_DNA"/>
</dbReference>
<dbReference type="InterPro" id="IPR011009">
    <property type="entry name" value="Kinase-like_dom_sf"/>
</dbReference>
<dbReference type="FunFam" id="3.30.430.20:FF:000002">
    <property type="entry name" value="Cysteine-rich receptor-like protein kinase 10"/>
    <property type="match status" value="1"/>
</dbReference>
<protein>
    <submittedName>
        <fullName evidence="5">Putative Gnk2-like domain, protein kinase</fullName>
    </submittedName>
</protein>
<feature type="domain" description="Gnk2-homologous" evidence="4">
    <location>
        <begin position="3"/>
        <end position="112"/>
    </location>
</feature>
<dbReference type="Gramene" id="PRQ48795">
    <property type="protein sequence ID" value="PRQ48795"/>
    <property type="gene ID" value="RchiOBHm_Chr2g0114741"/>
</dbReference>
<dbReference type="Gene3D" id="3.30.430.20">
    <property type="entry name" value="Gnk2 domain, C-X8-C-X2-C motif"/>
    <property type="match status" value="1"/>
</dbReference>
<keyword evidence="2" id="KW-0677">Repeat</keyword>
<sequence length="189" mass="20725">MVDSPPFYLVSSRNVASSEVEGFFEELWKLIQILSSEAASSGSLRKFTVNSTTTSDFKTIYAQTQCTLDLSEQDCTDCLVGAYGGITTYSYGKDGARILKPSCNIRYELASFLRKCCTTPSSPPIYPPLPSINTINSEGTEGADESRSTKSLQFDFGNIRVATDDFSEANKLGQGGFGSVYRVRIHHHI</sequence>
<evidence type="ECO:0000256" key="3">
    <source>
        <dbReference type="SAM" id="MobiDB-lite"/>
    </source>
</evidence>
<comment type="caution">
    <text evidence="5">The sequence shown here is derived from an EMBL/GenBank/DDBJ whole genome shotgun (WGS) entry which is preliminary data.</text>
</comment>
<evidence type="ECO:0000313" key="5">
    <source>
        <dbReference type="EMBL" id="PRQ48795.1"/>
    </source>
</evidence>
<keyword evidence="1" id="KW-0732">Signal</keyword>
<evidence type="ECO:0000256" key="2">
    <source>
        <dbReference type="ARBA" id="ARBA00022737"/>
    </source>
</evidence>
<dbReference type="InterPro" id="IPR038408">
    <property type="entry name" value="GNK2_sf"/>
</dbReference>
<dbReference type="Gene3D" id="3.30.200.20">
    <property type="entry name" value="Phosphorylase Kinase, domain 1"/>
    <property type="match status" value="1"/>
</dbReference>
<dbReference type="Pfam" id="PF01657">
    <property type="entry name" value="Stress-antifung"/>
    <property type="match status" value="1"/>
</dbReference>
<keyword evidence="6" id="KW-1185">Reference proteome</keyword>
<proteinExistence type="predicted"/>
<dbReference type="OMA" id="VRIHHHI"/>
<name>A0A2P6RQT0_ROSCH</name>
<dbReference type="InterPro" id="IPR002902">
    <property type="entry name" value="GNK2"/>
</dbReference>
<reference evidence="5 6" key="1">
    <citation type="journal article" date="2018" name="Nat. Genet.">
        <title>The Rosa genome provides new insights in the design of modern roses.</title>
        <authorList>
            <person name="Bendahmane M."/>
        </authorList>
    </citation>
    <scope>NUCLEOTIDE SEQUENCE [LARGE SCALE GENOMIC DNA]</scope>
    <source>
        <strain evidence="6">cv. Old Blush</strain>
    </source>
</reference>
<evidence type="ECO:0000259" key="4">
    <source>
        <dbReference type="PROSITE" id="PS51473"/>
    </source>
</evidence>
<dbReference type="Proteomes" id="UP000238479">
    <property type="component" value="Chromosome 2"/>
</dbReference>
<dbReference type="AlphaFoldDB" id="A0A2P6RQT0"/>
<accession>A0A2P6RQT0</accession>
<dbReference type="PANTHER" id="PTHR32099">
    <property type="entry name" value="CYSTEINE-RICH REPEAT SECRETORY PROTEIN"/>
    <property type="match status" value="1"/>
</dbReference>
<dbReference type="GO" id="GO:0016301">
    <property type="term" value="F:kinase activity"/>
    <property type="evidence" value="ECO:0007669"/>
    <property type="project" value="UniProtKB-KW"/>
</dbReference>
<gene>
    <name evidence="5" type="ORF">RchiOBHm_Chr2g0114741</name>
</gene>
<dbReference type="PROSITE" id="PS51473">
    <property type="entry name" value="GNK2"/>
    <property type="match status" value="1"/>
</dbReference>
<dbReference type="PANTHER" id="PTHR32099:SF103">
    <property type="entry name" value="GNK2-HOMOLOGOUS DOMAIN-CONTAINING PROTEIN"/>
    <property type="match status" value="1"/>
</dbReference>
<evidence type="ECO:0000256" key="1">
    <source>
        <dbReference type="ARBA" id="ARBA00022729"/>
    </source>
</evidence>
<keyword evidence="5" id="KW-0418">Kinase</keyword>
<evidence type="ECO:0000313" key="6">
    <source>
        <dbReference type="Proteomes" id="UP000238479"/>
    </source>
</evidence>
<dbReference type="STRING" id="74649.A0A2P6RQT0"/>
<keyword evidence="5" id="KW-0808">Transferase</keyword>
<organism evidence="5 6">
    <name type="scientific">Rosa chinensis</name>
    <name type="common">China rose</name>
    <dbReference type="NCBI Taxonomy" id="74649"/>
    <lineage>
        <taxon>Eukaryota</taxon>
        <taxon>Viridiplantae</taxon>
        <taxon>Streptophyta</taxon>
        <taxon>Embryophyta</taxon>
        <taxon>Tracheophyta</taxon>
        <taxon>Spermatophyta</taxon>
        <taxon>Magnoliopsida</taxon>
        <taxon>eudicotyledons</taxon>
        <taxon>Gunneridae</taxon>
        <taxon>Pentapetalae</taxon>
        <taxon>rosids</taxon>
        <taxon>fabids</taxon>
        <taxon>Rosales</taxon>
        <taxon>Rosaceae</taxon>
        <taxon>Rosoideae</taxon>
        <taxon>Rosoideae incertae sedis</taxon>
        <taxon>Rosa</taxon>
    </lineage>
</organism>